<proteinExistence type="inferred from homology"/>
<dbReference type="PROSITE" id="PS51257">
    <property type="entry name" value="PROKAR_LIPOPROTEIN"/>
    <property type="match status" value="1"/>
</dbReference>
<evidence type="ECO:0000313" key="8">
    <source>
        <dbReference type="EMBL" id="QUD86857.1"/>
    </source>
</evidence>
<dbReference type="RefSeq" id="WP_211936909.1">
    <property type="nucleotide sequence ID" value="NZ_CP073078.1"/>
</dbReference>
<feature type="chain" id="PRO_5037608662" evidence="7">
    <location>
        <begin position="19"/>
        <end position="46"/>
    </location>
</feature>
<evidence type="ECO:0000256" key="1">
    <source>
        <dbReference type="ARBA" id="ARBA00010296"/>
    </source>
</evidence>
<dbReference type="Pfam" id="PF08085">
    <property type="entry name" value="Entericidin"/>
    <property type="match status" value="1"/>
</dbReference>
<evidence type="ECO:0000256" key="6">
    <source>
        <dbReference type="ARBA" id="ARBA00023288"/>
    </source>
</evidence>
<sequence>MRKMLLWTLLAASLSVAACNTVKGAGQDVSAAGHAVSDTASDAQHH</sequence>
<evidence type="ECO:0000256" key="5">
    <source>
        <dbReference type="ARBA" id="ARBA00023139"/>
    </source>
</evidence>
<dbReference type="KEGG" id="caul:KCG34_17495"/>
<evidence type="ECO:0000256" key="2">
    <source>
        <dbReference type="ARBA" id="ARBA00022475"/>
    </source>
</evidence>
<evidence type="ECO:0000313" key="9">
    <source>
        <dbReference type="Proteomes" id="UP000676409"/>
    </source>
</evidence>
<keyword evidence="6 8" id="KW-0449">Lipoprotein</keyword>
<evidence type="ECO:0000256" key="7">
    <source>
        <dbReference type="SAM" id="SignalP"/>
    </source>
</evidence>
<protein>
    <submittedName>
        <fullName evidence="8">Entericidin A/B family lipoprotein</fullName>
    </submittedName>
</protein>
<dbReference type="AlphaFoldDB" id="A0A975FXQ0"/>
<accession>A0A975FXQ0</accession>
<dbReference type="EMBL" id="CP073078">
    <property type="protein sequence ID" value="QUD86857.1"/>
    <property type="molecule type" value="Genomic_DNA"/>
</dbReference>
<organism evidence="8 9">
    <name type="scientific">Phenylobacterium montanum</name>
    <dbReference type="NCBI Taxonomy" id="2823693"/>
    <lineage>
        <taxon>Bacteria</taxon>
        <taxon>Pseudomonadati</taxon>
        <taxon>Pseudomonadota</taxon>
        <taxon>Alphaproteobacteria</taxon>
        <taxon>Caulobacterales</taxon>
        <taxon>Caulobacteraceae</taxon>
        <taxon>Phenylobacterium</taxon>
    </lineage>
</organism>
<keyword evidence="4" id="KW-0472">Membrane</keyword>
<dbReference type="GO" id="GO:0009636">
    <property type="term" value="P:response to toxic substance"/>
    <property type="evidence" value="ECO:0007669"/>
    <property type="project" value="InterPro"/>
</dbReference>
<keyword evidence="5" id="KW-0564">Palmitate</keyword>
<keyword evidence="3 7" id="KW-0732">Signal</keyword>
<gene>
    <name evidence="8" type="ORF">KCG34_17495</name>
</gene>
<reference evidence="8" key="1">
    <citation type="submission" date="2021-04" db="EMBL/GenBank/DDBJ databases">
        <title>The complete genome sequence of Caulobacter sp. S6.</title>
        <authorList>
            <person name="Tang Y."/>
            <person name="Ouyang W."/>
            <person name="Liu Q."/>
            <person name="Huang B."/>
            <person name="Guo Z."/>
            <person name="Lei P."/>
        </authorList>
    </citation>
    <scope>NUCLEOTIDE SEQUENCE</scope>
    <source>
        <strain evidence="8">S6</strain>
    </source>
</reference>
<dbReference type="GO" id="GO:0016020">
    <property type="term" value="C:membrane"/>
    <property type="evidence" value="ECO:0007669"/>
    <property type="project" value="InterPro"/>
</dbReference>
<evidence type="ECO:0000256" key="4">
    <source>
        <dbReference type="ARBA" id="ARBA00023136"/>
    </source>
</evidence>
<dbReference type="Proteomes" id="UP000676409">
    <property type="component" value="Chromosome"/>
</dbReference>
<keyword evidence="2" id="KW-1003">Cell membrane</keyword>
<feature type="signal peptide" evidence="7">
    <location>
        <begin position="1"/>
        <end position="18"/>
    </location>
</feature>
<keyword evidence="9" id="KW-1185">Reference proteome</keyword>
<name>A0A975FXQ0_9CAUL</name>
<evidence type="ECO:0000256" key="3">
    <source>
        <dbReference type="ARBA" id="ARBA00022729"/>
    </source>
</evidence>
<comment type="similarity">
    <text evidence="1">Belongs to the EcnA/EcnB lipoprotein family.</text>
</comment>
<dbReference type="InterPro" id="IPR012556">
    <property type="entry name" value="Entericidin"/>
</dbReference>